<name>A0ABW1YGN5_9GAMM</name>
<evidence type="ECO:0000256" key="1">
    <source>
        <dbReference type="SAM" id="MobiDB-lite"/>
    </source>
</evidence>
<accession>A0ABW1YGN5</accession>
<protein>
    <recommendedName>
        <fullName evidence="4">GWxTD domain-containing protein</fullName>
    </recommendedName>
</protein>
<comment type="caution">
    <text evidence="2">The sequence shown here is derived from an EMBL/GenBank/DDBJ whole genome shotgun (WGS) entry which is preliminary data.</text>
</comment>
<dbReference type="RefSeq" id="WP_226865479.1">
    <property type="nucleotide sequence ID" value="NZ_JACZFR010000069.1"/>
</dbReference>
<reference evidence="3" key="1">
    <citation type="journal article" date="2019" name="Int. J. Syst. Evol. Microbiol.">
        <title>The Global Catalogue of Microorganisms (GCM) 10K type strain sequencing project: providing services to taxonomists for standard genome sequencing and annotation.</title>
        <authorList>
            <consortium name="The Broad Institute Genomics Platform"/>
            <consortium name="The Broad Institute Genome Sequencing Center for Infectious Disease"/>
            <person name="Wu L."/>
            <person name="Ma J."/>
        </authorList>
    </citation>
    <scope>NUCLEOTIDE SEQUENCE [LARGE SCALE GENOMIC DNA]</scope>
    <source>
        <strain evidence="3">CGMCC 1.13718</strain>
    </source>
</reference>
<keyword evidence="3" id="KW-1185">Reference proteome</keyword>
<evidence type="ECO:0000313" key="3">
    <source>
        <dbReference type="Proteomes" id="UP001596425"/>
    </source>
</evidence>
<evidence type="ECO:0008006" key="4">
    <source>
        <dbReference type="Google" id="ProtNLM"/>
    </source>
</evidence>
<feature type="compositionally biased region" description="Basic residues" evidence="1">
    <location>
        <begin position="116"/>
        <end position="130"/>
    </location>
</feature>
<sequence>MLKFPAFPPGPGVEVRIPGRLLNGKSTINGNITMGISRLHLVLCLSLFWQLSVQAQEADVVYVPSVAYHIESIVEVGIEKQGSYNSLITTSHGSSASTTSNSASSSEDSRETTTAKTRKKTTNPKKRATRPKASGLFGGIARAFGGDFSGLAEWGGNFVDHMAEPRYNWDVAETYSTKENAKTTASQSIATAWTNSSQLSAKITEELKYDINKGFISFSVNVRNIGERTIRITEPSFVIHLELEGGGKSLVGNTELASGQGSLITVAPGENYSIPVRVRNLDFLSLSDKYRNSTGIIIKLQDLRVQHGAELLAVSEVKERLRKTHVQLDYFDGQRRTVRYIKIPQSGIGLRDFYPEAFANKNYRLNENATTGNDRAPYIQSVSGLHSSSQTFDAMRTASERYSWRRWFTSVVDDNGQVFDASLDSSIFPGYEVKVGYYGAKDILPPSKYRPVVYSNADVDLNSDALIHIPLRLQPGDIIEFTDLSFGDRFLVNEVRLEFSAVSQEQVSAPAATGGGFGVFSFSTPFDVWVQRMLQGEGTGQGGFFSFAPAGGGHFEMIPRSSRLVNINPKHLMVNRMDEFSFSNEDALLFLRNFQVMGLKDRFVHYRYRGDDLKVGFQPSTMHFSNVGGRSVSMEDVMEGVGMMLRPGESVDDFIMRMLDEGEYFRYQVTESVEREDNYWRFAMPKNQLKASYIRLQDNQANPQAQMTGYLLGNGYSVMPVHIVGQPPMGAAMPWGMAGNFAGSGIDERNLLYVKNLDSPFTILRESGGRSLTLSSNIGSPITGTLQVIRY</sequence>
<dbReference type="EMBL" id="JBHSVR010000001">
    <property type="protein sequence ID" value="MFC6631923.1"/>
    <property type="molecule type" value="Genomic_DNA"/>
</dbReference>
<organism evidence="2 3">
    <name type="scientific">Microbulbifer taiwanensis</name>
    <dbReference type="NCBI Taxonomy" id="986746"/>
    <lineage>
        <taxon>Bacteria</taxon>
        <taxon>Pseudomonadati</taxon>
        <taxon>Pseudomonadota</taxon>
        <taxon>Gammaproteobacteria</taxon>
        <taxon>Cellvibrionales</taxon>
        <taxon>Microbulbiferaceae</taxon>
        <taxon>Microbulbifer</taxon>
    </lineage>
</organism>
<feature type="compositionally biased region" description="Low complexity" evidence="1">
    <location>
        <begin position="89"/>
        <end position="106"/>
    </location>
</feature>
<dbReference type="Proteomes" id="UP001596425">
    <property type="component" value="Unassembled WGS sequence"/>
</dbReference>
<feature type="region of interest" description="Disordered" evidence="1">
    <location>
        <begin position="89"/>
        <end position="132"/>
    </location>
</feature>
<gene>
    <name evidence="2" type="ORF">ACFQBM_01450</name>
</gene>
<proteinExistence type="predicted"/>
<evidence type="ECO:0000313" key="2">
    <source>
        <dbReference type="EMBL" id="MFC6631923.1"/>
    </source>
</evidence>